<dbReference type="PANTHER" id="PTHR11070:SF2">
    <property type="entry name" value="ATP-DEPENDENT DNA HELICASE SRS2"/>
    <property type="match status" value="1"/>
</dbReference>
<dbReference type="GO" id="GO:0005524">
    <property type="term" value="F:ATP binding"/>
    <property type="evidence" value="ECO:0007669"/>
    <property type="project" value="UniProtKB-UniRule"/>
</dbReference>
<dbReference type="GO" id="GO:0016787">
    <property type="term" value="F:hydrolase activity"/>
    <property type="evidence" value="ECO:0007669"/>
    <property type="project" value="UniProtKB-UniRule"/>
</dbReference>
<dbReference type="InterPro" id="IPR000212">
    <property type="entry name" value="DNA_helicase_UvrD/REP"/>
</dbReference>
<gene>
    <name evidence="8" type="ORF">CD943_06335</name>
</gene>
<dbReference type="GO" id="GO:0003677">
    <property type="term" value="F:DNA binding"/>
    <property type="evidence" value="ECO:0007669"/>
    <property type="project" value="InterPro"/>
</dbReference>
<evidence type="ECO:0000256" key="3">
    <source>
        <dbReference type="ARBA" id="ARBA00022806"/>
    </source>
</evidence>
<keyword evidence="2 6" id="KW-0378">Hydrolase</keyword>
<dbReference type="Pfam" id="PF13245">
    <property type="entry name" value="AAA_19"/>
    <property type="match status" value="1"/>
</dbReference>
<keyword evidence="4 6" id="KW-0067">ATP-binding</keyword>
<reference evidence="8 9" key="1">
    <citation type="submission" date="2017-06" db="EMBL/GenBank/DDBJ databases">
        <title>Biodegradation of gentamicin by bacterial consortia AMQD4 in synthetic medium and raw gentamicin sewage.</title>
        <authorList>
            <person name="Chang H."/>
            <person name="Feng Y."/>
            <person name="Li Z."/>
            <person name="Xue J."/>
            <person name="Cheng D."/>
        </authorList>
    </citation>
    <scope>NUCLEOTIDE SEQUENCE [LARGE SCALE GENOMIC DNA]</scope>
    <source>
        <strain evidence="8 9">BZC3</strain>
    </source>
</reference>
<dbReference type="RefSeq" id="WP_088410498.1">
    <property type="nucleotide sequence ID" value="NZ_CP021995.1"/>
</dbReference>
<dbReference type="AlphaFoldDB" id="A0A1Z3LWG7"/>
<dbReference type="InterPro" id="IPR027417">
    <property type="entry name" value="P-loop_NTPase"/>
</dbReference>
<evidence type="ECO:0000256" key="2">
    <source>
        <dbReference type="ARBA" id="ARBA00022801"/>
    </source>
</evidence>
<dbReference type="PROSITE" id="PS51198">
    <property type="entry name" value="UVRD_HELICASE_ATP_BIND"/>
    <property type="match status" value="1"/>
</dbReference>
<dbReference type="GO" id="GO:0043138">
    <property type="term" value="F:3'-5' DNA helicase activity"/>
    <property type="evidence" value="ECO:0007669"/>
    <property type="project" value="TreeGrafter"/>
</dbReference>
<evidence type="ECO:0000313" key="8">
    <source>
        <dbReference type="EMBL" id="ASD26544.1"/>
    </source>
</evidence>
<dbReference type="Proteomes" id="UP000197024">
    <property type="component" value="Chromosome"/>
</dbReference>
<accession>A0A1Z3LWG7</accession>
<sequence length="635" mass="70010">MSTRAGRPNTPADDELAGCLNSVPPRSFTMIAGAGSGKTTSLIKALTTIVNNHGDRLMRQRQQVACITYTEIAAGEIWADVGNHPLVRVSTIHSFLWSVIKSFQGDIREWVKQRIDTKLEDLRADAVGFGPRVQQKTRDKNQRDIARYEEQRGQIDQVRSFTYGTGADYPKGILGHDDIIKMVPELLMERPLLRRLVAQQFPFVFVDESQDTFDVVVEALKAIDHQMGDAFCLGFFGDPMQQIYATGIGAIPLEDGWADIRKPENFRCPASVLNVANAIRRDGDGLVQTRGQMTVEDGVEVSVQGTANIYIYPTGERREAHVAAVRAQTALTTNDPAWGVDAPQDTVKVLVIVHRMAARRLGFGDLYAALNDQAPDSFKNGFLDATAWPVRPFLAFVLPLVDAAKQGREFEVMQVLRSQSPLLAKEGLAGGEVAARLARLRLLTEELGGLLADGSAATNQQVLKLLHDSGIFALDPRIPPYLEGAPAAADADGAADDEGPAKEIAAMERFLACPATQFWGYWQYVQEQSPFSTQQGIKGAEFPRVLVVLDDDEGTHTQFSYDKYFGLKPLSDRDLKNIAEGRETAVERTRRLFYVCCTRALKDLAVVWFTGDTAAAEARLRQLALFDDAAIHRMG</sequence>
<protein>
    <recommendedName>
        <fullName evidence="5">DNA 3'-5' helicase II</fullName>
    </recommendedName>
</protein>
<evidence type="ECO:0000256" key="1">
    <source>
        <dbReference type="ARBA" id="ARBA00022741"/>
    </source>
</evidence>
<evidence type="ECO:0000256" key="5">
    <source>
        <dbReference type="ARBA" id="ARBA00034923"/>
    </source>
</evidence>
<dbReference type="SUPFAM" id="SSF52540">
    <property type="entry name" value="P-loop containing nucleoside triphosphate hydrolases"/>
    <property type="match status" value="1"/>
</dbReference>
<evidence type="ECO:0000256" key="4">
    <source>
        <dbReference type="ARBA" id="ARBA00022840"/>
    </source>
</evidence>
<dbReference type="GO" id="GO:0000725">
    <property type="term" value="P:recombinational repair"/>
    <property type="evidence" value="ECO:0007669"/>
    <property type="project" value="TreeGrafter"/>
</dbReference>
<name>A0A1Z3LWG7_BREDI</name>
<evidence type="ECO:0000259" key="7">
    <source>
        <dbReference type="PROSITE" id="PS51198"/>
    </source>
</evidence>
<proteinExistence type="predicted"/>
<dbReference type="Gene3D" id="3.40.50.300">
    <property type="entry name" value="P-loop containing nucleotide triphosphate hydrolases"/>
    <property type="match status" value="2"/>
</dbReference>
<reference evidence="8 9" key="2">
    <citation type="submission" date="2017-06" db="EMBL/GenBank/DDBJ databases">
        <authorList>
            <person name="Kim H.J."/>
            <person name="Triplett B.A."/>
        </authorList>
    </citation>
    <scope>NUCLEOTIDE SEQUENCE [LARGE SCALE GENOMIC DNA]</scope>
    <source>
        <strain evidence="8 9">BZC3</strain>
    </source>
</reference>
<dbReference type="PANTHER" id="PTHR11070">
    <property type="entry name" value="UVRD / RECB / PCRA DNA HELICASE FAMILY MEMBER"/>
    <property type="match status" value="1"/>
</dbReference>
<organism evidence="8 9">
    <name type="scientific">Brevundimonas diminuta</name>
    <name type="common">Pseudomonas diminuta</name>
    <dbReference type="NCBI Taxonomy" id="293"/>
    <lineage>
        <taxon>Bacteria</taxon>
        <taxon>Pseudomonadati</taxon>
        <taxon>Pseudomonadota</taxon>
        <taxon>Alphaproteobacteria</taxon>
        <taxon>Caulobacterales</taxon>
        <taxon>Caulobacteraceae</taxon>
        <taxon>Brevundimonas</taxon>
    </lineage>
</organism>
<evidence type="ECO:0000313" key="9">
    <source>
        <dbReference type="Proteomes" id="UP000197024"/>
    </source>
</evidence>
<dbReference type="EMBL" id="CP021995">
    <property type="protein sequence ID" value="ASD26544.1"/>
    <property type="molecule type" value="Genomic_DNA"/>
</dbReference>
<feature type="domain" description="UvrD-like helicase ATP-binding" evidence="7">
    <location>
        <begin position="11"/>
        <end position="282"/>
    </location>
</feature>
<evidence type="ECO:0000256" key="6">
    <source>
        <dbReference type="PROSITE-ProRule" id="PRU00560"/>
    </source>
</evidence>
<keyword evidence="1 6" id="KW-0547">Nucleotide-binding</keyword>
<keyword evidence="3 6" id="KW-0347">Helicase</keyword>
<feature type="binding site" evidence="6">
    <location>
        <begin position="32"/>
        <end position="39"/>
    </location>
    <ligand>
        <name>ATP</name>
        <dbReference type="ChEBI" id="CHEBI:30616"/>
    </ligand>
</feature>
<dbReference type="InterPro" id="IPR014016">
    <property type="entry name" value="UvrD-like_ATP-bd"/>
</dbReference>